<dbReference type="NCBIfam" id="TIGR03089">
    <property type="entry name" value="TIGR03089 family protein"/>
    <property type="match status" value="1"/>
</dbReference>
<accession>A0A7Y9S915</accession>
<name>A0A7Y9S915_9MICC</name>
<dbReference type="InterPro" id="IPR042099">
    <property type="entry name" value="ANL_N_sf"/>
</dbReference>
<organism evidence="1 2">
    <name type="scientific">Psychromicrobium silvestre</name>
    <dbReference type="NCBI Taxonomy" id="1645614"/>
    <lineage>
        <taxon>Bacteria</taxon>
        <taxon>Bacillati</taxon>
        <taxon>Actinomycetota</taxon>
        <taxon>Actinomycetes</taxon>
        <taxon>Micrococcales</taxon>
        <taxon>Micrococcaceae</taxon>
        <taxon>Psychromicrobium</taxon>
    </lineage>
</organism>
<dbReference type="InterPro" id="IPR017523">
    <property type="entry name" value="Rv3268"/>
</dbReference>
<evidence type="ECO:0000313" key="1">
    <source>
        <dbReference type="EMBL" id="NYE96546.1"/>
    </source>
</evidence>
<comment type="caution">
    <text evidence="1">The sequence shown here is derived from an EMBL/GenBank/DDBJ whole genome shotgun (WGS) entry which is preliminary data.</text>
</comment>
<evidence type="ECO:0000313" key="2">
    <source>
        <dbReference type="Proteomes" id="UP000521748"/>
    </source>
</evidence>
<dbReference type="Proteomes" id="UP000521748">
    <property type="component" value="Unassembled WGS sequence"/>
</dbReference>
<dbReference type="AlphaFoldDB" id="A0A7Y9S915"/>
<proteinExistence type="predicted"/>
<dbReference type="RefSeq" id="WP_246279620.1">
    <property type="nucleotide sequence ID" value="NZ_JACBYQ010000002.1"/>
</dbReference>
<dbReference type="EMBL" id="JACBYQ010000002">
    <property type="protein sequence ID" value="NYE96546.1"/>
    <property type="molecule type" value="Genomic_DNA"/>
</dbReference>
<dbReference type="Gene3D" id="3.40.50.12780">
    <property type="entry name" value="N-terminal domain of ligase-like"/>
    <property type="match status" value="1"/>
</dbReference>
<keyword evidence="2" id="KW-1185">Reference proteome</keyword>
<reference evidence="1 2" key="1">
    <citation type="submission" date="2020-07" db="EMBL/GenBank/DDBJ databases">
        <title>Sequencing the genomes of 1000 actinobacteria strains.</title>
        <authorList>
            <person name="Klenk H.-P."/>
        </authorList>
    </citation>
    <scope>NUCLEOTIDE SEQUENCE [LARGE SCALE GENOMIC DNA]</scope>
    <source>
        <strain evidence="1 2">DSM 102047</strain>
    </source>
</reference>
<gene>
    <name evidence="1" type="ORF">FHU41_002796</name>
</gene>
<protein>
    <submittedName>
        <fullName evidence="1">Uncharacterized protein (TIGR03089 family)</fullName>
    </submittedName>
</protein>
<sequence length="259" mass="27735">MNIEIVLTTAKKDTQPMHSIDRLLSEFRRSSPGSPRLTWYGLGGERVELSGKVLDNWVAKTANFLSEEFDFGPGHTLDLALPAHWKSLCLALAALSCGGAASALSGDEATHNSKELLASSEPGPLSTHPGPVIAVALGALALRWDGELSAQASDYAAEVRSFADSFDRFEELDDDAAALRLNGKQHGGGSLKHRELSKLAERYPEGSRVALSAQRGLEDVLLAALASWSSGGSVVLFEDDTLITEQLLSSERAELHEGR</sequence>
<dbReference type="SUPFAM" id="SSF56801">
    <property type="entry name" value="Acetyl-CoA synthetase-like"/>
    <property type="match status" value="1"/>
</dbReference>